<dbReference type="RefSeq" id="WP_310547082.1">
    <property type="nucleotide sequence ID" value="NZ_JAVKGR010000001.1"/>
</dbReference>
<evidence type="ECO:0000313" key="3">
    <source>
        <dbReference type="Proteomes" id="UP001251870"/>
    </source>
</evidence>
<proteinExistence type="predicted"/>
<dbReference type="InterPro" id="IPR024439">
    <property type="entry name" value="RNHCP"/>
</dbReference>
<accession>A0ABU2DNZ9</accession>
<dbReference type="Proteomes" id="UP001251870">
    <property type="component" value="Unassembled WGS sequence"/>
</dbReference>
<keyword evidence="3" id="KW-1185">Reference proteome</keyword>
<name>A0ABU2DNZ9_9MICC</name>
<sequence length="101" mass="10733">MSRAVENTGFTCLHCGAQIPAQAGGSYRNHCPRCLHSRHVDITPGDRAADCGAVMAPVAVDHSGKKGFILVHRCTACGAQDRNRLAPDDDIDAVIALQRPV</sequence>
<dbReference type="EMBL" id="JAVKGR010000001">
    <property type="protein sequence ID" value="MDR8018090.1"/>
    <property type="molecule type" value="Genomic_DNA"/>
</dbReference>
<gene>
    <name evidence="2" type="ORF">RIL96_00725</name>
</gene>
<evidence type="ECO:0000313" key="2">
    <source>
        <dbReference type="EMBL" id="MDR8018090.1"/>
    </source>
</evidence>
<organism evidence="2 3">
    <name type="scientific">Nesterenkonia aerolata</name>
    <dbReference type="NCBI Taxonomy" id="3074079"/>
    <lineage>
        <taxon>Bacteria</taxon>
        <taxon>Bacillati</taxon>
        <taxon>Actinomycetota</taxon>
        <taxon>Actinomycetes</taxon>
        <taxon>Micrococcales</taxon>
        <taxon>Micrococcaceae</taxon>
        <taxon>Nesterenkonia</taxon>
    </lineage>
</organism>
<evidence type="ECO:0000259" key="1">
    <source>
        <dbReference type="Pfam" id="PF12647"/>
    </source>
</evidence>
<reference evidence="2 3" key="1">
    <citation type="submission" date="2023-09" db="EMBL/GenBank/DDBJ databases">
        <title>Description of three actinobacteria isolated from air of manufacturing shop in a pharmaceutical factory.</title>
        <authorList>
            <person name="Zhang D.-F."/>
        </authorList>
    </citation>
    <scope>NUCLEOTIDE SEQUENCE [LARGE SCALE GENOMIC DNA]</scope>
    <source>
        <strain evidence="2 3">LY-0111</strain>
    </source>
</reference>
<protein>
    <submittedName>
        <fullName evidence="2">RNHCP domain-containing protein</fullName>
    </submittedName>
</protein>
<dbReference type="Pfam" id="PF12647">
    <property type="entry name" value="RNHCP"/>
    <property type="match status" value="1"/>
</dbReference>
<comment type="caution">
    <text evidence="2">The sequence shown here is derived from an EMBL/GenBank/DDBJ whole genome shotgun (WGS) entry which is preliminary data.</text>
</comment>
<feature type="domain" description="RNHCP" evidence="1">
    <location>
        <begin position="8"/>
        <end position="93"/>
    </location>
</feature>